<reference evidence="2 3" key="1">
    <citation type="submission" date="2016-03" db="EMBL/GenBank/DDBJ databases">
        <title>Cyphomyrmex costatus WGS genome.</title>
        <authorList>
            <person name="Nygaard S."/>
            <person name="Hu H."/>
            <person name="Boomsma J."/>
            <person name="Zhang G."/>
        </authorList>
    </citation>
    <scope>NUCLEOTIDE SEQUENCE [LARGE SCALE GENOMIC DNA]</scope>
    <source>
        <strain evidence="2">MS0001</strain>
        <tissue evidence="2">Whole body</tissue>
    </source>
</reference>
<feature type="domain" description="C2H2-type" evidence="1">
    <location>
        <begin position="8"/>
        <end position="31"/>
    </location>
</feature>
<dbReference type="PANTHER" id="PTHR31912:SF34">
    <property type="entry name" value="NOTOCHORD-RELATED PROTEIN"/>
    <property type="match status" value="1"/>
</dbReference>
<keyword evidence="3" id="KW-1185">Reference proteome</keyword>
<dbReference type="AlphaFoldDB" id="A0A151IH06"/>
<gene>
    <name evidence="2" type="ORF">ALC62_08507</name>
</gene>
<dbReference type="Proteomes" id="UP000078542">
    <property type="component" value="Unassembled WGS sequence"/>
</dbReference>
<feature type="domain" description="C2H2-type" evidence="1">
    <location>
        <begin position="39"/>
        <end position="64"/>
    </location>
</feature>
<dbReference type="SMART" id="SM00355">
    <property type="entry name" value="ZnF_C2H2"/>
    <property type="match status" value="2"/>
</dbReference>
<proteinExistence type="predicted"/>
<dbReference type="EMBL" id="KQ977653">
    <property type="protein sequence ID" value="KYN00715.1"/>
    <property type="molecule type" value="Genomic_DNA"/>
</dbReference>
<protein>
    <recommendedName>
        <fullName evidence="1">C2H2-type domain-containing protein</fullName>
    </recommendedName>
</protein>
<sequence length="856" mass="100080">METELRRLKCPMCFFSTVIPRSLTYHYVRNHRFDPHFIVRCVVAGCTATFIKWCSFKKHVLRKHRNSYDKLLTDVSHESNVNQMENNLLQSNIDGEINQMENDNILQPNRGGEIIEIHDLNWHIMKFLLFIRDNCKISQIAIENVASGLQHFINELSSILLHKLRQNIDPELGFITTEKCFEIIEQTLLNNSNSWTSYNNHNMNKFLMNNLNMIPPKAIELSRTMLWKHKPKLDLVEKKSYGYYLSLLSNLQRLLNNEQVRYCIDNPRNNEDVMKSVLDGQYYKLHEIFSKTSNSLAIILYYDELEIANPLGSRSHKIGMFYWSLANIYPEWRSSFRAINLLAIAYYSDIVKGGLDKILNELVSEIKILQTEGISVLINGTEKSYKGSLLMVTGDTPASAFLGGFKMSVSADKPCRTCMTDQERWRIFFTERAFTLRNMESHLNHLEIIEGPEMLQTTREYWKTNFGVNTRSKLIDIPHFDVTMCLVQDIMHVMSEGVLEVETRLLINFCIQERKITLDTLNNRITLFNYGHMQRDKPSLIKMSHLKTNLRQTAAQMLCFAHVLPFLINDNLLDENRSENNAIYDRLLLHTRLLQITNICFAYEVTRNDATYLVQLIQIFLSQFDILYPNSMVPKFHFIVHIPRQLIFFGPTRQQFCMRFEAAHAWFKTLARVVRNFKNIPLSLSHRYESLRCSELTGISRESSVKFLYTGHKINEGNMLDLDDIPERELLISFLSNLHEQLSISLMLTKKVTVYGTTYEPGSIILLKCEEHDMPIFGQITKIYVHGEDFLLLYKTYDTLYYCPILNAYLVQNSPLDDTNVIKMKDLIHPHPLSIFFFQNSKFIVLFNYSRTEFIQ</sequence>
<evidence type="ECO:0000313" key="2">
    <source>
        <dbReference type="EMBL" id="KYN00715.1"/>
    </source>
</evidence>
<dbReference type="PANTHER" id="PTHR31912">
    <property type="entry name" value="IP13529P"/>
    <property type="match status" value="1"/>
</dbReference>
<name>A0A151IH06_9HYME</name>
<evidence type="ECO:0000313" key="3">
    <source>
        <dbReference type="Proteomes" id="UP000078542"/>
    </source>
</evidence>
<accession>A0A151IH06</accession>
<organism evidence="2 3">
    <name type="scientific">Cyphomyrmex costatus</name>
    <dbReference type="NCBI Taxonomy" id="456900"/>
    <lineage>
        <taxon>Eukaryota</taxon>
        <taxon>Metazoa</taxon>
        <taxon>Ecdysozoa</taxon>
        <taxon>Arthropoda</taxon>
        <taxon>Hexapoda</taxon>
        <taxon>Insecta</taxon>
        <taxon>Pterygota</taxon>
        <taxon>Neoptera</taxon>
        <taxon>Endopterygota</taxon>
        <taxon>Hymenoptera</taxon>
        <taxon>Apocrita</taxon>
        <taxon>Aculeata</taxon>
        <taxon>Formicoidea</taxon>
        <taxon>Formicidae</taxon>
        <taxon>Myrmicinae</taxon>
        <taxon>Cyphomyrmex</taxon>
    </lineage>
</organism>
<evidence type="ECO:0000259" key="1">
    <source>
        <dbReference type="SMART" id="SM00355"/>
    </source>
</evidence>
<dbReference type="InterPro" id="IPR013087">
    <property type="entry name" value="Znf_C2H2_type"/>
</dbReference>